<sequence>MEETTRFHEERLPESPRRQARDGDRLQLPHQQPPQEQGLDQHPEVATQQPEYGDGLHAFLGVTRGAAGGYPLYSLNLPSSPSSPPSSLLPPFLPPRASSPRPPAPAAPLLASTTRPPHRTPEKTPCRFHAQPGGCASGHQCKFLHQIERDQAGGRKGGRAREGVEGPVPRGHVALTKTQASFSSPNLTLLPLLPPPHPTVAGEGGTEGGRGGEGGLPATGRRGNLPLMRIRVRLPKGSNFRSSSRSRSRSRSPPRRARSPVSRSRSPPPKRGREGGRDGGREEREEEEGRGAEEAKDRSPSPPREKEGGVEDGKKDEENTGAWGDGADSLEAIHPEGMNGDE</sequence>
<feature type="compositionally biased region" description="Low complexity" evidence="5">
    <location>
        <begin position="71"/>
        <end position="80"/>
    </location>
</feature>
<evidence type="ECO:0000313" key="7">
    <source>
        <dbReference type="EMBL" id="TFJ82970.1"/>
    </source>
</evidence>
<evidence type="ECO:0000259" key="6">
    <source>
        <dbReference type="PROSITE" id="PS50103"/>
    </source>
</evidence>
<dbReference type="SUPFAM" id="SSF90229">
    <property type="entry name" value="CCCH zinc finger"/>
    <property type="match status" value="1"/>
</dbReference>
<evidence type="ECO:0000256" key="2">
    <source>
        <dbReference type="ARBA" id="ARBA00022771"/>
    </source>
</evidence>
<dbReference type="InterPro" id="IPR036855">
    <property type="entry name" value="Znf_CCCH_sf"/>
</dbReference>
<feature type="region of interest" description="Disordered" evidence="5">
    <location>
        <begin position="70"/>
        <end position="132"/>
    </location>
</feature>
<reference evidence="7 8" key="1">
    <citation type="submission" date="2019-01" db="EMBL/GenBank/DDBJ databases">
        <title>Nuclear Genome Assembly of the Microalgal Biofuel strain Nannochloropsis salina CCMP1776.</title>
        <authorList>
            <person name="Hovde B."/>
        </authorList>
    </citation>
    <scope>NUCLEOTIDE SEQUENCE [LARGE SCALE GENOMIC DNA]</scope>
    <source>
        <strain evidence="7 8">CCMP1776</strain>
    </source>
</reference>
<keyword evidence="8" id="KW-1185">Reference proteome</keyword>
<dbReference type="EMBL" id="SDOX01000085">
    <property type="protein sequence ID" value="TFJ82970.1"/>
    <property type="molecule type" value="Genomic_DNA"/>
</dbReference>
<dbReference type="OrthoDB" id="10521896at2759"/>
<evidence type="ECO:0000256" key="1">
    <source>
        <dbReference type="ARBA" id="ARBA00022723"/>
    </source>
</evidence>
<feature type="compositionally biased region" description="Basic and acidic residues" evidence="5">
    <location>
        <begin position="150"/>
        <end position="164"/>
    </location>
</feature>
<keyword evidence="3 4" id="KW-0862">Zinc</keyword>
<evidence type="ECO:0000313" key="8">
    <source>
        <dbReference type="Proteomes" id="UP000355283"/>
    </source>
</evidence>
<feature type="region of interest" description="Disordered" evidence="5">
    <location>
        <begin position="1"/>
        <end position="57"/>
    </location>
</feature>
<organism evidence="7 8">
    <name type="scientific">Nannochloropsis salina CCMP1776</name>
    <dbReference type="NCBI Taxonomy" id="1027361"/>
    <lineage>
        <taxon>Eukaryota</taxon>
        <taxon>Sar</taxon>
        <taxon>Stramenopiles</taxon>
        <taxon>Ochrophyta</taxon>
        <taxon>Eustigmatophyceae</taxon>
        <taxon>Eustigmatales</taxon>
        <taxon>Monodopsidaceae</taxon>
        <taxon>Microchloropsis</taxon>
        <taxon>Microchloropsis salina</taxon>
    </lineage>
</organism>
<evidence type="ECO:0000256" key="3">
    <source>
        <dbReference type="ARBA" id="ARBA00022833"/>
    </source>
</evidence>
<feature type="region of interest" description="Disordered" evidence="5">
    <location>
        <begin position="150"/>
        <end position="170"/>
    </location>
</feature>
<dbReference type="Proteomes" id="UP000355283">
    <property type="component" value="Unassembled WGS sequence"/>
</dbReference>
<protein>
    <recommendedName>
        <fullName evidence="6">C3H1-type domain-containing protein</fullName>
    </recommendedName>
</protein>
<evidence type="ECO:0000256" key="4">
    <source>
        <dbReference type="PROSITE-ProRule" id="PRU00723"/>
    </source>
</evidence>
<name>A0A4D9CUS3_9STRA</name>
<keyword evidence="2 4" id="KW-0863">Zinc-finger</keyword>
<gene>
    <name evidence="7" type="ORF">NSK_005743</name>
</gene>
<feature type="compositionally biased region" description="Basic and acidic residues" evidence="5">
    <location>
        <begin position="1"/>
        <end position="27"/>
    </location>
</feature>
<dbReference type="GO" id="GO:0008270">
    <property type="term" value="F:zinc ion binding"/>
    <property type="evidence" value="ECO:0007669"/>
    <property type="project" value="UniProtKB-KW"/>
</dbReference>
<dbReference type="AlphaFoldDB" id="A0A4D9CUS3"/>
<dbReference type="InterPro" id="IPR000571">
    <property type="entry name" value="Znf_CCCH"/>
</dbReference>
<feature type="compositionally biased region" description="Basic and acidic residues" evidence="5">
    <location>
        <begin position="271"/>
        <end position="318"/>
    </location>
</feature>
<keyword evidence="1 4" id="KW-0479">Metal-binding</keyword>
<dbReference type="PROSITE" id="PS50103">
    <property type="entry name" value="ZF_C3H1"/>
    <property type="match status" value="1"/>
</dbReference>
<accession>A0A4D9CUS3</accession>
<comment type="caution">
    <text evidence="7">The sequence shown here is derived from an EMBL/GenBank/DDBJ whole genome shotgun (WGS) entry which is preliminary data.</text>
</comment>
<feature type="compositionally biased region" description="Gly residues" evidence="5">
    <location>
        <begin position="202"/>
        <end position="217"/>
    </location>
</feature>
<evidence type="ECO:0000256" key="5">
    <source>
        <dbReference type="SAM" id="MobiDB-lite"/>
    </source>
</evidence>
<feature type="compositionally biased region" description="Low complexity" evidence="5">
    <location>
        <begin position="28"/>
        <end position="38"/>
    </location>
</feature>
<feature type="region of interest" description="Disordered" evidence="5">
    <location>
        <begin position="185"/>
        <end position="342"/>
    </location>
</feature>
<proteinExistence type="predicted"/>
<feature type="domain" description="C3H1-type" evidence="6">
    <location>
        <begin position="120"/>
        <end position="148"/>
    </location>
</feature>
<feature type="compositionally biased region" description="Basic residues" evidence="5">
    <location>
        <begin position="244"/>
        <end position="258"/>
    </location>
</feature>
<feature type="compositionally biased region" description="Pro residues" evidence="5">
    <location>
        <begin position="81"/>
        <end position="94"/>
    </location>
</feature>
<feature type="zinc finger region" description="C3H1-type" evidence="4">
    <location>
        <begin position="120"/>
        <end position="148"/>
    </location>
</feature>